<dbReference type="InParanoid" id="A0A152A5Y9"/>
<comment type="caution">
    <text evidence="2">The sequence shown here is derived from an EMBL/GenBank/DDBJ whole genome shotgun (WGS) entry which is preliminary data.</text>
</comment>
<evidence type="ECO:0000256" key="1">
    <source>
        <dbReference type="SAM" id="MobiDB-lite"/>
    </source>
</evidence>
<dbReference type="AlphaFoldDB" id="A0A152A5Y9"/>
<evidence type="ECO:0000313" key="3">
    <source>
        <dbReference type="Proteomes" id="UP000076078"/>
    </source>
</evidence>
<dbReference type="EMBL" id="LODT01000006">
    <property type="protein sequence ID" value="KYR01525.1"/>
    <property type="molecule type" value="Genomic_DNA"/>
</dbReference>
<organism evidence="2 3">
    <name type="scientific">Tieghemostelium lacteum</name>
    <name type="common">Slime mold</name>
    <name type="synonym">Dictyostelium lacteum</name>
    <dbReference type="NCBI Taxonomy" id="361077"/>
    <lineage>
        <taxon>Eukaryota</taxon>
        <taxon>Amoebozoa</taxon>
        <taxon>Evosea</taxon>
        <taxon>Eumycetozoa</taxon>
        <taxon>Dictyostelia</taxon>
        <taxon>Dictyosteliales</taxon>
        <taxon>Raperosteliaceae</taxon>
        <taxon>Tieghemostelium</taxon>
    </lineage>
</organism>
<accession>A0A152A5Y9</accession>
<proteinExistence type="predicted"/>
<dbReference type="Proteomes" id="UP000076078">
    <property type="component" value="Unassembled WGS sequence"/>
</dbReference>
<name>A0A152A5Y9_TIELA</name>
<feature type="compositionally biased region" description="Polar residues" evidence="1">
    <location>
        <begin position="132"/>
        <end position="146"/>
    </location>
</feature>
<reference evidence="2 3" key="1">
    <citation type="submission" date="2015-12" db="EMBL/GenBank/DDBJ databases">
        <title>Dictyostelia acquired genes for synthesis and detection of signals that induce cell-type specialization by lateral gene transfer from prokaryotes.</title>
        <authorList>
            <person name="Gloeckner G."/>
            <person name="Schaap P."/>
        </authorList>
    </citation>
    <scope>NUCLEOTIDE SEQUENCE [LARGE SCALE GENOMIC DNA]</scope>
    <source>
        <strain evidence="2 3">TK</strain>
    </source>
</reference>
<evidence type="ECO:0000313" key="2">
    <source>
        <dbReference type="EMBL" id="KYR01525.1"/>
    </source>
</evidence>
<protein>
    <submittedName>
        <fullName evidence="2">Uncharacterized protein</fullName>
    </submittedName>
</protein>
<gene>
    <name evidence="2" type="ORF">DLAC_01517</name>
</gene>
<dbReference type="OrthoDB" id="22235at2759"/>
<sequence length="146" mass="17241">MDSTCKEHKCIAIWRENDQPIVMPFHDWYNIERSFVNSKCTEECISKLIGYCQATKKWADYQIDMLSSLKLGVEGVYPTDSTISDYLENLMSNEEKDREIKKYFKDLETLDQYIEKVMRTSDRVTPRKTVNKSEFNKPTQETAKFP</sequence>
<keyword evidence="3" id="KW-1185">Reference proteome</keyword>
<feature type="region of interest" description="Disordered" evidence="1">
    <location>
        <begin position="122"/>
        <end position="146"/>
    </location>
</feature>